<evidence type="ECO:0000256" key="5">
    <source>
        <dbReference type="ARBA" id="ARBA00048348"/>
    </source>
</evidence>
<evidence type="ECO:0000256" key="1">
    <source>
        <dbReference type="ARBA" id="ARBA00006217"/>
    </source>
</evidence>
<evidence type="ECO:0000256" key="3">
    <source>
        <dbReference type="ARBA" id="ARBA00022723"/>
    </source>
</evidence>
<organism evidence="7 8">
    <name type="scientific">Salicibibacter kimchii</name>
    <dbReference type="NCBI Taxonomy" id="2099786"/>
    <lineage>
        <taxon>Bacteria</taxon>
        <taxon>Bacillati</taxon>
        <taxon>Bacillota</taxon>
        <taxon>Bacilli</taxon>
        <taxon>Bacillales</taxon>
        <taxon>Bacillaceae</taxon>
        <taxon>Salicibibacter</taxon>
    </lineage>
</organism>
<keyword evidence="3 6" id="KW-0479">Metal-binding</keyword>
<feature type="binding site" evidence="6">
    <location>
        <position position="95"/>
    </location>
    <ligand>
        <name>Zn(2+)</name>
        <dbReference type="ChEBI" id="CHEBI:29105"/>
    </ligand>
</feature>
<keyword evidence="8" id="KW-1185">Reference proteome</keyword>
<dbReference type="SMART" id="SM00947">
    <property type="entry name" value="Pro_CA"/>
    <property type="match status" value="1"/>
</dbReference>
<accession>A0A345C120</accession>
<comment type="cofactor">
    <cofactor evidence="6">
        <name>Zn(2+)</name>
        <dbReference type="ChEBI" id="CHEBI:29105"/>
    </cofactor>
    <text evidence="6">Binds 1 zinc ion per subunit.</text>
</comment>
<dbReference type="InterPro" id="IPR001765">
    <property type="entry name" value="Carbonic_anhydrase"/>
</dbReference>
<dbReference type="Gene3D" id="3.40.1050.10">
    <property type="entry name" value="Carbonic anhydrase"/>
    <property type="match status" value="1"/>
</dbReference>
<reference evidence="7 8" key="1">
    <citation type="journal article" date="2018" name="J. Microbiol.">
        <title>Salicibibacter kimchii gen. nov., sp. nov., a moderately halophilic and alkalitolerant bacterium in the family Bacillaceae, isolated from kimchi.</title>
        <authorList>
            <person name="Jang J.Y."/>
            <person name="Oh Y.J."/>
            <person name="Lim S.K."/>
            <person name="Park H.K."/>
            <person name="Lee C."/>
            <person name="Kim J.Y."/>
            <person name="Lee M.A."/>
            <person name="Choi H.J."/>
        </authorList>
    </citation>
    <scope>NUCLEOTIDE SEQUENCE [LARGE SCALE GENOMIC DNA]</scope>
    <source>
        <strain evidence="7 8">NKC1-1</strain>
    </source>
</reference>
<evidence type="ECO:0000256" key="6">
    <source>
        <dbReference type="PIRSR" id="PIRSR601765-1"/>
    </source>
</evidence>
<dbReference type="PANTHER" id="PTHR43175">
    <property type="entry name" value="CARBONIC ANHYDRASE"/>
    <property type="match status" value="1"/>
</dbReference>
<dbReference type="RefSeq" id="WP_114374238.1">
    <property type="nucleotide sequence ID" value="NZ_CP031092.1"/>
</dbReference>
<feature type="binding site" evidence="6">
    <location>
        <position position="39"/>
    </location>
    <ligand>
        <name>Zn(2+)</name>
        <dbReference type="ChEBI" id="CHEBI:29105"/>
    </ligand>
</feature>
<feature type="binding site" evidence="6">
    <location>
        <position position="98"/>
    </location>
    <ligand>
        <name>Zn(2+)</name>
        <dbReference type="ChEBI" id="CHEBI:29105"/>
    </ligand>
</feature>
<keyword evidence="4 6" id="KW-0862">Zinc</keyword>
<feature type="binding site" evidence="6">
    <location>
        <position position="37"/>
    </location>
    <ligand>
        <name>Zn(2+)</name>
        <dbReference type="ChEBI" id="CHEBI:29105"/>
    </ligand>
</feature>
<dbReference type="EMBL" id="CP031092">
    <property type="protein sequence ID" value="AXF56901.1"/>
    <property type="molecule type" value="Genomic_DNA"/>
</dbReference>
<evidence type="ECO:0000256" key="4">
    <source>
        <dbReference type="ARBA" id="ARBA00022833"/>
    </source>
</evidence>
<dbReference type="InterPro" id="IPR036874">
    <property type="entry name" value="Carbonic_anhydrase_sf"/>
</dbReference>
<dbReference type="EC" id="4.2.1.1" evidence="2"/>
<protein>
    <recommendedName>
        <fullName evidence="2">carbonic anhydrase</fullName>
        <ecNumber evidence="2">4.2.1.1</ecNumber>
    </recommendedName>
</protein>
<evidence type="ECO:0000256" key="2">
    <source>
        <dbReference type="ARBA" id="ARBA00012925"/>
    </source>
</evidence>
<dbReference type="AlphaFoldDB" id="A0A345C120"/>
<dbReference type="KEGG" id="rue:DT065_13405"/>
<dbReference type="GO" id="GO:0004089">
    <property type="term" value="F:carbonate dehydratase activity"/>
    <property type="evidence" value="ECO:0007669"/>
    <property type="project" value="UniProtKB-EC"/>
</dbReference>
<gene>
    <name evidence="7" type="ORF">DT065_13405</name>
</gene>
<evidence type="ECO:0000313" key="8">
    <source>
        <dbReference type="Proteomes" id="UP000252100"/>
    </source>
</evidence>
<evidence type="ECO:0000313" key="7">
    <source>
        <dbReference type="EMBL" id="AXF56901.1"/>
    </source>
</evidence>
<dbReference type="GO" id="GO:0008270">
    <property type="term" value="F:zinc ion binding"/>
    <property type="evidence" value="ECO:0007669"/>
    <property type="project" value="InterPro"/>
</dbReference>
<dbReference type="OrthoDB" id="9792260at2"/>
<comment type="similarity">
    <text evidence="1">Belongs to the beta-class carbonic anhydrase family.</text>
</comment>
<dbReference type="SUPFAM" id="SSF53056">
    <property type="entry name" value="beta-carbonic anhydrase, cab"/>
    <property type="match status" value="1"/>
</dbReference>
<name>A0A345C120_9BACI</name>
<dbReference type="Pfam" id="PF00484">
    <property type="entry name" value="Pro_CA"/>
    <property type="match status" value="1"/>
</dbReference>
<dbReference type="PANTHER" id="PTHR43175:SF3">
    <property type="entry name" value="CARBON DISULFIDE HYDROLASE"/>
    <property type="match status" value="1"/>
</dbReference>
<sequence length="186" mass="20350">MYLDNILAHNREFIGSNQYEGYKTSKLPNQKSVILTCMDTRLIELLPAAMNIKNGDVKMIKNAGGLITSPYGSGVRSLLIAVHVLQAEEVLIIGHKDCGMQQLDPSFVMEQMKTRGISKEEIQTVTDDGIDVAEWLAGFETVEEAVANSVSILREHPLMPGAIPVHGLVIDPETGELSLVTRGYDA</sequence>
<comment type="catalytic activity">
    <reaction evidence="5">
        <text>hydrogencarbonate + H(+) = CO2 + H2O</text>
        <dbReference type="Rhea" id="RHEA:10748"/>
        <dbReference type="ChEBI" id="CHEBI:15377"/>
        <dbReference type="ChEBI" id="CHEBI:15378"/>
        <dbReference type="ChEBI" id="CHEBI:16526"/>
        <dbReference type="ChEBI" id="CHEBI:17544"/>
        <dbReference type="EC" id="4.2.1.1"/>
    </reaction>
</comment>
<proteinExistence type="inferred from homology"/>
<dbReference type="Proteomes" id="UP000252100">
    <property type="component" value="Chromosome"/>
</dbReference>
<dbReference type="CDD" id="cd03379">
    <property type="entry name" value="beta_CA_cladeD"/>
    <property type="match status" value="1"/>
</dbReference>